<dbReference type="Proteomes" id="UP000623440">
    <property type="component" value="Unassembled WGS sequence"/>
</dbReference>
<keyword evidence="2" id="KW-1185">Reference proteome</keyword>
<organism evidence="1 2">
    <name type="scientific">Nostoc flagelliforme FACHB-838</name>
    <dbReference type="NCBI Taxonomy" id="2692904"/>
    <lineage>
        <taxon>Bacteria</taxon>
        <taxon>Bacillati</taxon>
        <taxon>Cyanobacteriota</taxon>
        <taxon>Cyanophyceae</taxon>
        <taxon>Nostocales</taxon>
        <taxon>Nostocaceae</taxon>
        <taxon>Nostoc</taxon>
    </lineage>
</organism>
<dbReference type="EMBL" id="JACJSI010000036">
    <property type="protein sequence ID" value="MBD2531525.1"/>
    <property type="molecule type" value="Genomic_DNA"/>
</dbReference>
<sequence>MDSLKEKILEKLEHLPKNAQQKVLDFVKFLEWQKENIQESLLSLVSEESDAGWLETDLSNLGGYEPCDWQPGELDKGLPVKYVEGNLIVQSEGSKKWETVVHDLREERINK</sequence>
<comment type="caution">
    <text evidence="1">The sequence shown here is derived from an EMBL/GenBank/DDBJ whole genome shotgun (WGS) entry which is preliminary data.</text>
</comment>
<proteinExistence type="predicted"/>
<evidence type="ECO:0000313" key="1">
    <source>
        <dbReference type="EMBL" id="MBD2531525.1"/>
    </source>
</evidence>
<evidence type="ECO:0008006" key="3">
    <source>
        <dbReference type="Google" id="ProtNLM"/>
    </source>
</evidence>
<accession>A0ABR8DTI3</accession>
<protein>
    <recommendedName>
        <fullName evidence="3">DUF2281 domain-containing protein</fullName>
    </recommendedName>
</protein>
<gene>
    <name evidence="1" type="ORF">H6G97_18795</name>
</gene>
<dbReference type="RefSeq" id="WP_190942211.1">
    <property type="nucleotide sequence ID" value="NZ_JACJSI010000036.1"/>
</dbReference>
<evidence type="ECO:0000313" key="2">
    <source>
        <dbReference type="Proteomes" id="UP000623440"/>
    </source>
</evidence>
<name>A0ABR8DTI3_9NOSO</name>
<reference evidence="1 2" key="1">
    <citation type="journal article" date="2020" name="ISME J.">
        <title>Comparative genomics reveals insights into cyanobacterial evolution and habitat adaptation.</title>
        <authorList>
            <person name="Chen M.Y."/>
            <person name="Teng W.K."/>
            <person name="Zhao L."/>
            <person name="Hu C.X."/>
            <person name="Zhou Y.K."/>
            <person name="Han B.P."/>
            <person name="Song L.R."/>
            <person name="Shu W.S."/>
        </authorList>
    </citation>
    <scope>NUCLEOTIDE SEQUENCE [LARGE SCALE GENOMIC DNA]</scope>
    <source>
        <strain evidence="1 2">FACHB-838</strain>
    </source>
</reference>